<dbReference type="InterPro" id="IPR000120">
    <property type="entry name" value="Amidase"/>
</dbReference>
<organism evidence="4 5">
    <name type="scientific">Nisaea acidiphila</name>
    <dbReference type="NCBI Taxonomy" id="1862145"/>
    <lineage>
        <taxon>Bacteria</taxon>
        <taxon>Pseudomonadati</taxon>
        <taxon>Pseudomonadota</taxon>
        <taxon>Alphaproteobacteria</taxon>
        <taxon>Rhodospirillales</taxon>
        <taxon>Thalassobaculaceae</taxon>
        <taxon>Nisaea</taxon>
    </lineage>
</organism>
<protein>
    <submittedName>
        <fullName evidence="4">Amidase</fullName>
    </submittedName>
</protein>
<dbReference type="Gene3D" id="3.90.1300.10">
    <property type="entry name" value="Amidase signature (AS) domain"/>
    <property type="match status" value="1"/>
</dbReference>
<dbReference type="RefSeq" id="WP_257770958.1">
    <property type="nucleotide sequence ID" value="NZ_CP102480.1"/>
</dbReference>
<name>A0A9J7AVX0_9PROT</name>
<dbReference type="PANTHER" id="PTHR11895">
    <property type="entry name" value="TRANSAMIDASE"/>
    <property type="match status" value="1"/>
</dbReference>
<dbReference type="PANTHER" id="PTHR11895:SF7">
    <property type="entry name" value="GLUTAMYL-TRNA(GLN) AMIDOTRANSFERASE SUBUNIT A, MITOCHONDRIAL"/>
    <property type="match status" value="1"/>
</dbReference>
<evidence type="ECO:0000313" key="5">
    <source>
        <dbReference type="Proteomes" id="UP001060336"/>
    </source>
</evidence>
<feature type="region of interest" description="Disordered" evidence="2">
    <location>
        <begin position="146"/>
        <end position="168"/>
    </location>
</feature>
<dbReference type="GO" id="GO:0003824">
    <property type="term" value="F:catalytic activity"/>
    <property type="evidence" value="ECO:0007669"/>
    <property type="project" value="InterPro"/>
</dbReference>
<evidence type="ECO:0000256" key="1">
    <source>
        <dbReference type="ARBA" id="ARBA00009199"/>
    </source>
</evidence>
<evidence type="ECO:0000313" key="4">
    <source>
        <dbReference type="EMBL" id="UUX51456.1"/>
    </source>
</evidence>
<dbReference type="InterPro" id="IPR036928">
    <property type="entry name" value="AS_sf"/>
</dbReference>
<keyword evidence="5" id="KW-1185">Reference proteome</keyword>
<comment type="similarity">
    <text evidence="1">Belongs to the amidase family.</text>
</comment>
<gene>
    <name evidence="4" type="ORF">NUH88_07100</name>
</gene>
<dbReference type="SUPFAM" id="SSF75304">
    <property type="entry name" value="Amidase signature (AS) enzymes"/>
    <property type="match status" value="1"/>
</dbReference>
<dbReference type="AlphaFoldDB" id="A0A9J7AVX0"/>
<feature type="domain" description="Amidase" evidence="3">
    <location>
        <begin position="43"/>
        <end position="460"/>
    </location>
</feature>
<dbReference type="KEGG" id="naci:NUH88_07100"/>
<reference evidence="4" key="1">
    <citation type="submission" date="2022-08" db="EMBL/GenBank/DDBJ databases">
        <title>Nisaea acidiphila sp. nov., isolated from a marine algal debris and emended description of the genus Nisaea Urios et al. 2008.</title>
        <authorList>
            <person name="Kwon K."/>
        </authorList>
    </citation>
    <scope>NUCLEOTIDE SEQUENCE</scope>
    <source>
        <strain evidence="4">MEBiC11861</strain>
    </source>
</reference>
<dbReference type="EMBL" id="CP102480">
    <property type="protein sequence ID" value="UUX51456.1"/>
    <property type="molecule type" value="Genomic_DNA"/>
</dbReference>
<proteinExistence type="inferred from homology"/>
<evidence type="ECO:0000256" key="2">
    <source>
        <dbReference type="SAM" id="MobiDB-lite"/>
    </source>
</evidence>
<sequence>MSVANRQQTATSGSYDPASQKLLTFHDAVPAFRDGSDSPRAYLERCLEVIEAREPEVQAWVTINREGARAAADEASARYKAGKPLSPVDGMPIGIKDLFMTKDMPTEMGSPLFKGNETHADSALVYGLRMSGAVILGKTVTTELGFSHPGPTRNPFDTNRTPGGSSSGSAAAIGAGMVPATIGSQVVGSVIRPASFCGNYAIKPTLGALNRGERAGSLSQSHIGVHAGSLEDMWAVSYQIAATAGGDAGYPGLYGEETPAGSKKPTHLILLQTEGWEMLDGTTRAAFEQILEQLRRQDIQILTRADSPTIDACEVAMAESLKLARDICCWELRWTLRNLAEKDRSLMSESLQQRLAVAEDMDLAAYRIALDKRERMRTRFRALAPFADGCITLSSVGIAPAFDGSGSVGEPGITHQTGLPAFNAATSALGVPAISLPLMGISGMPVGVQLVGQTHRDQELSAIAAWMRESVKPVSL</sequence>
<dbReference type="Proteomes" id="UP001060336">
    <property type="component" value="Chromosome"/>
</dbReference>
<accession>A0A9J7AVX0</accession>
<evidence type="ECO:0000259" key="3">
    <source>
        <dbReference type="Pfam" id="PF01425"/>
    </source>
</evidence>
<dbReference type="Pfam" id="PF01425">
    <property type="entry name" value="Amidase"/>
    <property type="match status" value="1"/>
</dbReference>
<dbReference type="InterPro" id="IPR023631">
    <property type="entry name" value="Amidase_dom"/>
</dbReference>